<keyword evidence="2" id="KW-1185">Reference proteome</keyword>
<protein>
    <submittedName>
        <fullName evidence="1">Uncharacterized protein</fullName>
    </submittedName>
</protein>
<evidence type="ECO:0000313" key="2">
    <source>
        <dbReference type="Proteomes" id="UP000234275"/>
    </source>
</evidence>
<dbReference type="VEuPathDB" id="FungiDB:P170DRAFT_343875"/>
<proteinExistence type="predicted"/>
<dbReference type="Proteomes" id="UP000234275">
    <property type="component" value="Unassembled WGS sequence"/>
</dbReference>
<evidence type="ECO:0000313" key="1">
    <source>
        <dbReference type="EMBL" id="PLB55769.1"/>
    </source>
</evidence>
<dbReference type="GeneID" id="36551130"/>
<dbReference type="OrthoDB" id="4526473at2759"/>
<accession>A0A2I2GSB9</accession>
<gene>
    <name evidence="1" type="ORF">P170DRAFT_343875</name>
</gene>
<sequence>QSYSATLKALQASNDKLQQKMTLLRSSTLRLELDLMKLQRHVRSFDKELLVTWQADTLTRLIEVIYERHRWKMPGGIGIGDHQGVSRETLSTLYEVAARKIKKETLKRRFGLGVHYYDALQKYDEIVQFRSIDPYKSECLFAQWLVTEKERRPGLYQFWGRLFPLCYGRTVEETAAMF</sequence>
<dbReference type="RefSeq" id="XP_024711071.1">
    <property type="nucleotide sequence ID" value="XM_024843430.1"/>
</dbReference>
<dbReference type="AlphaFoldDB" id="A0A2I2GSB9"/>
<dbReference type="EMBL" id="MSFO01000001">
    <property type="protein sequence ID" value="PLB55769.1"/>
    <property type="molecule type" value="Genomic_DNA"/>
</dbReference>
<feature type="non-terminal residue" evidence="1">
    <location>
        <position position="1"/>
    </location>
</feature>
<name>A0A2I2GSB9_9EURO</name>
<organism evidence="1 2">
    <name type="scientific">Aspergillus steynii IBT 23096</name>
    <dbReference type="NCBI Taxonomy" id="1392250"/>
    <lineage>
        <taxon>Eukaryota</taxon>
        <taxon>Fungi</taxon>
        <taxon>Dikarya</taxon>
        <taxon>Ascomycota</taxon>
        <taxon>Pezizomycotina</taxon>
        <taxon>Eurotiomycetes</taxon>
        <taxon>Eurotiomycetidae</taxon>
        <taxon>Eurotiales</taxon>
        <taxon>Aspergillaceae</taxon>
        <taxon>Aspergillus</taxon>
        <taxon>Aspergillus subgen. Circumdati</taxon>
    </lineage>
</organism>
<comment type="caution">
    <text evidence="1">The sequence shown here is derived from an EMBL/GenBank/DDBJ whole genome shotgun (WGS) entry which is preliminary data.</text>
</comment>
<reference evidence="1 2" key="1">
    <citation type="submission" date="2016-12" db="EMBL/GenBank/DDBJ databases">
        <title>The genomes of Aspergillus section Nigri reveals drivers in fungal speciation.</title>
        <authorList>
            <consortium name="DOE Joint Genome Institute"/>
            <person name="Vesth T.C."/>
            <person name="Nybo J."/>
            <person name="Theobald S."/>
            <person name="Brandl J."/>
            <person name="Frisvad J.C."/>
            <person name="Nielsen K.F."/>
            <person name="Lyhne E.K."/>
            <person name="Kogle M.E."/>
            <person name="Kuo A."/>
            <person name="Riley R."/>
            <person name="Clum A."/>
            <person name="Nolan M."/>
            <person name="Lipzen A."/>
            <person name="Salamov A."/>
            <person name="Henrissat B."/>
            <person name="Wiebenga A."/>
            <person name="De Vries R.P."/>
            <person name="Grigoriev I.V."/>
            <person name="Mortensen U.H."/>
            <person name="Andersen M.R."/>
            <person name="Baker S.E."/>
        </authorList>
    </citation>
    <scope>NUCLEOTIDE SEQUENCE [LARGE SCALE GENOMIC DNA]</scope>
    <source>
        <strain evidence="1 2">IBT 23096</strain>
    </source>
</reference>